<accession>A0ABT0RTS1</accession>
<protein>
    <submittedName>
        <fullName evidence="2">Nuclear transport factor 2 family protein</fullName>
    </submittedName>
</protein>
<dbReference type="InterPro" id="IPR037401">
    <property type="entry name" value="SnoaL-like"/>
</dbReference>
<keyword evidence="3" id="KW-1185">Reference proteome</keyword>
<feature type="domain" description="SnoaL-like" evidence="1">
    <location>
        <begin position="12"/>
        <end position="117"/>
    </location>
</feature>
<dbReference type="RefSeq" id="WP_249903757.1">
    <property type="nucleotide sequence ID" value="NZ_JAMGBA010000001.1"/>
</dbReference>
<comment type="caution">
    <text evidence="2">The sequence shown here is derived from an EMBL/GenBank/DDBJ whole genome shotgun (WGS) entry which is preliminary data.</text>
</comment>
<evidence type="ECO:0000313" key="2">
    <source>
        <dbReference type="EMBL" id="MCL6698417.1"/>
    </source>
</evidence>
<organism evidence="2 3">
    <name type="scientific">Sphingomonas caseinilyticus</name>
    <dbReference type="NCBI Taxonomy" id="2908205"/>
    <lineage>
        <taxon>Bacteria</taxon>
        <taxon>Pseudomonadati</taxon>
        <taxon>Pseudomonadota</taxon>
        <taxon>Alphaproteobacteria</taxon>
        <taxon>Sphingomonadales</taxon>
        <taxon>Sphingomonadaceae</taxon>
        <taxon>Sphingomonas</taxon>
    </lineage>
</organism>
<reference evidence="2 3" key="1">
    <citation type="submission" date="2022-05" db="EMBL/GenBank/DDBJ databases">
        <authorList>
            <person name="Jo J.-H."/>
            <person name="Im W.-T."/>
        </authorList>
    </citation>
    <scope>NUCLEOTIDE SEQUENCE [LARGE SCALE GENOMIC DNA]</scope>
    <source>
        <strain evidence="2 3">NSE70-1</strain>
    </source>
</reference>
<sequence length="128" mass="13932">MSENEAALSALRHVIDAMNSGENSAGLSAMSENVVIIDDVAPFQRAGRDEAEQWFRRLANARNRLHASLSLDVADVQVSGDRAYVVAPGHLNGRLSDADFHVDGVVTSTLTERDGSWLVDSLIWSRGR</sequence>
<dbReference type="EMBL" id="JAMGBA010000001">
    <property type="protein sequence ID" value="MCL6698417.1"/>
    <property type="molecule type" value="Genomic_DNA"/>
</dbReference>
<dbReference type="Gene3D" id="3.10.450.50">
    <property type="match status" value="1"/>
</dbReference>
<dbReference type="SUPFAM" id="SSF54427">
    <property type="entry name" value="NTF2-like"/>
    <property type="match status" value="1"/>
</dbReference>
<dbReference type="Pfam" id="PF12680">
    <property type="entry name" value="SnoaL_2"/>
    <property type="match status" value="1"/>
</dbReference>
<evidence type="ECO:0000313" key="3">
    <source>
        <dbReference type="Proteomes" id="UP001203410"/>
    </source>
</evidence>
<name>A0ABT0RTS1_9SPHN</name>
<gene>
    <name evidence="2" type="ORF">LZ496_06425</name>
</gene>
<proteinExistence type="predicted"/>
<evidence type="ECO:0000259" key="1">
    <source>
        <dbReference type="Pfam" id="PF12680"/>
    </source>
</evidence>
<dbReference type="InterPro" id="IPR032710">
    <property type="entry name" value="NTF2-like_dom_sf"/>
</dbReference>
<dbReference type="Proteomes" id="UP001203410">
    <property type="component" value="Unassembled WGS sequence"/>
</dbReference>